<feature type="domain" description="NUP210 Ig-like" evidence="4">
    <location>
        <begin position="1044"/>
        <end position="1134"/>
    </location>
</feature>
<proteinExistence type="predicted"/>
<dbReference type="InterPro" id="IPR055096">
    <property type="entry name" value="Ig_NUP210_1st"/>
</dbReference>
<accession>A0A4C2A125</accession>
<dbReference type="Pfam" id="PF26181">
    <property type="entry name" value="Ig_NUP210_13th"/>
    <property type="match status" value="1"/>
</dbReference>
<dbReference type="PANTHER" id="PTHR23019:SF0">
    <property type="entry name" value="NUCLEAR PORE MEMBRANE GLYCOPROTEIN 210"/>
    <property type="match status" value="1"/>
</dbReference>
<dbReference type="OrthoDB" id="361283at2759"/>
<dbReference type="InterPro" id="IPR045197">
    <property type="entry name" value="NUP210-like"/>
</dbReference>
<feature type="domain" description="NUP210 Ig-like" evidence="2">
    <location>
        <begin position="10"/>
        <end position="100"/>
    </location>
</feature>
<evidence type="ECO:0000259" key="2">
    <source>
        <dbReference type="Pfam" id="PF22967"/>
    </source>
</evidence>
<keyword evidence="6" id="KW-1185">Reference proteome</keyword>
<feature type="compositionally biased region" description="Polar residues" evidence="1">
    <location>
        <begin position="1690"/>
        <end position="1702"/>
    </location>
</feature>
<evidence type="ECO:0000313" key="5">
    <source>
        <dbReference type="EMBL" id="GBP92984.1"/>
    </source>
</evidence>
<evidence type="ECO:0000259" key="4">
    <source>
        <dbReference type="Pfam" id="PF26181"/>
    </source>
</evidence>
<dbReference type="Pfam" id="PF22969">
    <property type="entry name" value="Ig_NUP210_2nd"/>
    <property type="match status" value="1"/>
</dbReference>
<protein>
    <submittedName>
        <fullName evidence="5">Nuclear pore membrane glycoprotein 210</fullName>
    </submittedName>
</protein>
<evidence type="ECO:0000313" key="6">
    <source>
        <dbReference type="Proteomes" id="UP000299102"/>
    </source>
</evidence>
<gene>
    <name evidence="5" type="primary">Nup210</name>
    <name evidence="5" type="ORF">EVAR_63374_1</name>
</gene>
<dbReference type="Pfam" id="PF22967">
    <property type="entry name" value="Ig_NUP210_1st"/>
    <property type="match status" value="1"/>
</dbReference>
<dbReference type="GO" id="GO:0005643">
    <property type="term" value="C:nuclear pore"/>
    <property type="evidence" value="ECO:0007669"/>
    <property type="project" value="TreeGrafter"/>
</dbReference>
<dbReference type="Proteomes" id="UP000299102">
    <property type="component" value="Unassembled WGS sequence"/>
</dbReference>
<feature type="domain" description="NUP210 Ig-like" evidence="3">
    <location>
        <begin position="109"/>
        <end position="206"/>
    </location>
</feature>
<evidence type="ECO:0000256" key="1">
    <source>
        <dbReference type="SAM" id="MobiDB-lite"/>
    </source>
</evidence>
<dbReference type="STRING" id="151549.A0A4C2A125"/>
<dbReference type="EMBL" id="BGZK01002328">
    <property type="protein sequence ID" value="GBP92984.1"/>
    <property type="molecule type" value="Genomic_DNA"/>
</dbReference>
<comment type="caution">
    <text evidence="5">The sequence shown here is derived from an EMBL/GenBank/DDBJ whole genome shotgun (WGS) entry which is preliminary data.</text>
</comment>
<evidence type="ECO:0000259" key="3">
    <source>
        <dbReference type="Pfam" id="PF22969"/>
    </source>
</evidence>
<name>A0A4C2A125_EUMVA</name>
<dbReference type="PANTHER" id="PTHR23019">
    <property type="entry name" value="NUCLEAR PORE MEMBRANE GLYCOPROTEIN GP210-RELATED"/>
    <property type="match status" value="1"/>
</dbReference>
<feature type="compositionally biased region" description="Low complexity" evidence="1">
    <location>
        <begin position="1651"/>
        <end position="1665"/>
    </location>
</feature>
<sequence>MTINEGYESAKINSPRVLLPWFENLPVNFTFEITEGGCYSWTLSRDDIIDIEPFYEETWGHCSRSARVSVSRTCIPPGWVILLAEEIQTGEVLRVDVEVDKIRSLKVTSTTLKLYLEEAPEAFEVVAYDEQGNTFSTLEGVAFNWTIKNQESNINQDPLVTLVRWSDTDYEAPRGIAELEAHDLHSYSVLLYGHAMGEVQVSVCLGKICTDFVLNVVASVVLIPGTAVIASEWFELGPGRLTIQDVMDTVYYLNLPDNKIAYLEDSVSLVRGKTVGSTSISLMSGASEVTTASLRVAEPHSIRVHFRPSNLLVRDEIFVIHCIVLDAKGHALTAGEETLIRLSVDGEANVDLLYSTENGTLTNAIAHKSGTFIVVAKLHSVGGKSPYQKVEGQASAMVVDPLEVVPPELYVAWTDTIQEVTLKYRGGGKEPVLWSEIEGDEQTDFVLAPDGNLIIRGVGELTFKVQLLNHPHVYAYGRVLSASPESIRASTTGQAKISQPHYLHVAVTATHPSTGELFNFHRCNCGTFSVAVLDGPEARNITSASWIQPEDGACCTLQAVWEERGVSSLRISRGRAGDTVRVAVRAAPQLLWPANAAALVSATLPVIGVGEALFPFSTDSRIADLVLRDGPPPFRYPDAQLFTLKCNRKGETRLELRSEIHKERESVEFAVACAPNVHKIQLEPSDVQGNCSGGSRVWLRPQREVKIKVILFDSIGRELLDERGPRVAWETSPSNPGLEYKYPDRLFVESHPDFEPVPVPYKYYQVVIADEQAIGWSGSLKASIPQANAVIQAKVVSPLHIDVVRVYIAFEGDSVANIATVTGGSGRYGVDAPKGVSALVEGGLLNAIVPGPGSYDLIVTDTCIADEKQYIEVNIEEVLNLEVVTSRAVGVGACVPISALVKGPSHRYLTTSHPPEWRVSGNIAIREGKLCGQKEGTGKIRASFAGVWSSEVEILVFPPLTVSPQRTRLLNGARLQLLHSGGPPAHLATLRYEAIDGVHHVEVSPSGLVNALSLGNARIRLTARDIAEMEMASAEAEIEVVPISGITVKAATSTLLVGCPGPLWLEAAGALGPSVLAGLQPPPRVTWSARDSTTARLYATHRDDLLERSVAEGLSVRVVPLKPGSITIDVRVRNMGQLDIRSWESTVEILAISDIQASVDGAPQDLKQGDRLAVAVGSTIRLKSTPRAIWRSYVEDGAFEITSSGEFKALKPGYGVVIAQHKDERNHIYRETVSHVEVSVPHYCTVEPAGDEHEVALRVVMRNAVGRALLAPDAVLTAQPPLAMHVRRSPHSVLGNELVMTGLEPEGALMSISGAIGGTTLHDHVWVAGTDVQADRVVVSGGWVVCVPGVGWRAPPAVSLYEASGITLAVFTQDVVTRHILKADRPPRSFIIHQLPINKIEFLPGEWPPSMVPLSIESSGLTGGPLLCDEEQRNELVGLDVQLPFTCRAQHPHVAAPALDMDNGHMGCSVSTVETPKDSSELEVCAEWGGGRTCTKVLLLPPIQVDQTRVTLGESPAIFTVQGHPHALKLVKITSSPGLKLDIAKKEAEWQVTVRSEGPSCNGGLVTVTSRLTAQQFRVEVEGECDKACGSLLGVLLSLLLPRLHAIVAAGLAVTLAVYIHNRFGQKSSINTVKPLVNESVIRPTPPASGSPWSRSPRTPLTPRSPFIPRSPDTTAPVYGDASILPDRSFSPTSTQTPSRFL</sequence>
<feature type="region of interest" description="Disordered" evidence="1">
    <location>
        <begin position="1641"/>
        <end position="1702"/>
    </location>
</feature>
<reference evidence="5 6" key="1">
    <citation type="journal article" date="2019" name="Commun. Biol.">
        <title>The bagworm genome reveals a unique fibroin gene that provides high tensile strength.</title>
        <authorList>
            <person name="Kono N."/>
            <person name="Nakamura H."/>
            <person name="Ohtoshi R."/>
            <person name="Tomita M."/>
            <person name="Numata K."/>
            <person name="Arakawa K."/>
        </authorList>
    </citation>
    <scope>NUCLEOTIDE SEQUENCE [LARGE SCALE GENOMIC DNA]</scope>
</reference>
<organism evidence="5 6">
    <name type="scientific">Eumeta variegata</name>
    <name type="common">Bagworm moth</name>
    <name type="synonym">Eumeta japonica</name>
    <dbReference type="NCBI Taxonomy" id="151549"/>
    <lineage>
        <taxon>Eukaryota</taxon>
        <taxon>Metazoa</taxon>
        <taxon>Ecdysozoa</taxon>
        <taxon>Arthropoda</taxon>
        <taxon>Hexapoda</taxon>
        <taxon>Insecta</taxon>
        <taxon>Pterygota</taxon>
        <taxon>Neoptera</taxon>
        <taxon>Endopterygota</taxon>
        <taxon>Lepidoptera</taxon>
        <taxon>Glossata</taxon>
        <taxon>Ditrysia</taxon>
        <taxon>Tineoidea</taxon>
        <taxon>Psychidae</taxon>
        <taxon>Oiketicinae</taxon>
        <taxon>Eumeta</taxon>
    </lineage>
</organism>
<dbReference type="InterPro" id="IPR058779">
    <property type="entry name" value="Ig_NUP210_13th"/>
</dbReference>
<dbReference type="InterPro" id="IPR055097">
    <property type="entry name" value="Ig_NUP210_2nd"/>
</dbReference>